<keyword evidence="10" id="KW-0407">Ion channel</keyword>
<name>A0A4W5QU86_9TELE</name>
<feature type="compositionally biased region" description="Acidic residues" evidence="11">
    <location>
        <begin position="40"/>
        <end position="50"/>
    </location>
</feature>
<keyword evidence="6" id="KW-0375">Hydrogen ion transport</keyword>
<comment type="subcellular location">
    <subcellularLocation>
        <location evidence="1">Cell membrane</location>
        <topology evidence="1">Multi-pass membrane protein</topology>
    </subcellularLocation>
</comment>
<keyword evidence="8" id="KW-0406">Ion transport</keyword>
<evidence type="ECO:0000256" key="3">
    <source>
        <dbReference type="ARBA" id="ARBA00022448"/>
    </source>
</evidence>
<feature type="region of interest" description="Disordered" evidence="11">
    <location>
        <begin position="1"/>
        <end position="61"/>
    </location>
</feature>
<dbReference type="AlphaFoldDB" id="A0A4W5QU86"/>
<dbReference type="GO" id="GO:0005886">
    <property type="term" value="C:plasma membrane"/>
    <property type="evidence" value="ECO:0007669"/>
    <property type="project" value="UniProtKB-SubCell"/>
</dbReference>
<evidence type="ECO:0000256" key="10">
    <source>
        <dbReference type="ARBA" id="ARBA00023303"/>
    </source>
</evidence>
<feature type="transmembrane region" description="Helical" evidence="12">
    <location>
        <begin position="72"/>
        <end position="94"/>
    </location>
</feature>
<dbReference type="InterPro" id="IPR004878">
    <property type="entry name" value="Otopetrin"/>
</dbReference>
<reference evidence="13" key="3">
    <citation type="submission" date="2025-09" db="UniProtKB">
        <authorList>
            <consortium name="Ensembl"/>
        </authorList>
    </citation>
    <scope>IDENTIFICATION</scope>
</reference>
<dbReference type="GeneTree" id="ENSGT00940000160638"/>
<proteinExistence type="inferred from homology"/>
<reference evidence="13" key="2">
    <citation type="submission" date="2025-08" db="UniProtKB">
        <authorList>
            <consortium name="Ensembl"/>
        </authorList>
    </citation>
    <scope>IDENTIFICATION</scope>
</reference>
<keyword evidence="14" id="KW-1185">Reference proteome</keyword>
<dbReference type="PANTHER" id="PTHR21522">
    <property type="entry name" value="PROTON CHANNEL OTOP"/>
    <property type="match status" value="1"/>
</dbReference>
<keyword evidence="9 12" id="KW-0472">Membrane</keyword>
<protein>
    <recommendedName>
        <fullName evidence="15">Otopetrin 1</fullName>
    </recommendedName>
</protein>
<evidence type="ECO:0000256" key="1">
    <source>
        <dbReference type="ARBA" id="ARBA00004651"/>
    </source>
</evidence>
<keyword evidence="5 12" id="KW-0812">Transmembrane</keyword>
<organism evidence="13 14">
    <name type="scientific">Hucho hucho</name>
    <name type="common">huchen</name>
    <dbReference type="NCBI Taxonomy" id="62062"/>
    <lineage>
        <taxon>Eukaryota</taxon>
        <taxon>Metazoa</taxon>
        <taxon>Chordata</taxon>
        <taxon>Craniata</taxon>
        <taxon>Vertebrata</taxon>
        <taxon>Euteleostomi</taxon>
        <taxon>Actinopterygii</taxon>
        <taxon>Neopterygii</taxon>
        <taxon>Teleostei</taxon>
        <taxon>Protacanthopterygii</taxon>
        <taxon>Salmoniformes</taxon>
        <taxon>Salmonidae</taxon>
        <taxon>Salmoninae</taxon>
        <taxon>Hucho</taxon>
    </lineage>
</organism>
<evidence type="ECO:0000256" key="7">
    <source>
        <dbReference type="ARBA" id="ARBA00022989"/>
    </source>
</evidence>
<evidence type="ECO:0000256" key="9">
    <source>
        <dbReference type="ARBA" id="ARBA00023136"/>
    </source>
</evidence>
<feature type="transmembrane region" description="Helical" evidence="12">
    <location>
        <begin position="106"/>
        <end position="125"/>
    </location>
</feature>
<evidence type="ECO:0000256" key="5">
    <source>
        <dbReference type="ARBA" id="ARBA00022692"/>
    </source>
</evidence>
<evidence type="ECO:0000256" key="6">
    <source>
        <dbReference type="ARBA" id="ARBA00022781"/>
    </source>
</evidence>
<dbReference type="PANTHER" id="PTHR21522:SF36">
    <property type="entry name" value="PROTON CHANNEL OTOP3"/>
    <property type="match status" value="1"/>
</dbReference>
<dbReference type="Proteomes" id="UP000314982">
    <property type="component" value="Unassembled WGS sequence"/>
</dbReference>
<dbReference type="GO" id="GO:0015252">
    <property type="term" value="F:proton channel activity"/>
    <property type="evidence" value="ECO:0007669"/>
    <property type="project" value="InterPro"/>
</dbReference>
<dbReference type="STRING" id="62062.ENSHHUP00000075849"/>
<keyword evidence="7 12" id="KW-1133">Transmembrane helix</keyword>
<keyword evidence="4" id="KW-1003">Cell membrane</keyword>
<evidence type="ECO:0000256" key="4">
    <source>
        <dbReference type="ARBA" id="ARBA00022475"/>
    </source>
</evidence>
<evidence type="ECO:0008006" key="15">
    <source>
        <dbReference type="Google" id="ProtNLM"/>
    </source>
</evidence>
<feature type="transmembrane region" description="Helical" evidence="12">
    <location>
        <begin position="140"/>
        <end position="162"/>
    </location>
</feature>
<evidence type="ECO:0000256" key="12">
    <source>
        <dbReference type="SAM" id="Phobius"/>
    </source>
</evidence>
<accession>A0A4W5QU86</accession>
<evidence type="ECO:0000313" key="13">
    <source>
        <dbReference type="Ensembl" id="ENSHHUP00000075849.1"/>
    </source>
</evidence>
<reference evidence="14" key="1">
    <citation type="submission" date="2018-06" db="EMBL/GenBank/DDBJ databases">
        <title>Genome assembly of Danube salmon.</title>
        <authorList>
            <person name="Macqueen D.J."/>
            <person name="Gundappa M.K."/>
        </authorList>
    </citation>
    <scope>NUCLEOTIDE SEQUENCE [LARGE SCALE GENOMIC DNA]</scope>
</reference>
<evidence type="ECO:0000256" key="2">
    <source>
        <dbReference type="ARBA" id="ARBA00006513"/>
    </source>
</evidence>
<feature type="compositionally biased region" description="Polar residues" evidence="11">
    <location>
        <begin position="1"/>
        <end position="39"/>
    </location>
</feature>
<evidence type="ECO:0000313" key="14">
    <source>
        <dbReference type="Proteomes" id="UP000314982"/>
    </source>
</evidence>
<evidence type="ECO:0000256" key="8">
    <source>
        <dbReference type="ARBA" id="ARBA00023065"/>
    </source>
</evidence>
<evidence type="ECO:0000256" key="11">
    <source>
        <dbReference type="SAM" id="MobiDB-lite"/>
    </source>
</evidence>
<keyword evidence="3" id="KW-0813">Transport</keyword>
<dbReference type="Ensembl" id="ENSHHUT00000078325.1">
    <property type="protein sequence ID" value="ENSHHUP00000075849.1"/>
    <property type="gene ID" value="ENSHHUG00000044407.1"/>
</dbReference>
<sequence length="234" mass="26291">MDSEHGTTATADTMVPGSQYQESGTTATADTMVPESQCQAEEEEEEEEEESGNHTHPDPEPVLVWAPSGRRLLSGLLGLNVVLLGAALVAGQAFNPQGLRHQEPQIFMLLLMGLSLVWMLWYLLWARRKPGICPHKDHHAGGITVTVVLMLFAAFSLLLHLFKMGYYVMMKECKPVAKVLAPFIEGPFLGLQVVINHWLFVCTQFHFPKGFKTFSMHFHLIEPFIYSRLVISLW</sequence>
<comment type="similarity">
    <text evidence="2">Belongs to the otopetrin family.</text>
</comment>